<dbReference type="NCBIfam" id="NF040897">
    <property type="entry name" value="SPJ_0845_Nterm"/>
    <property type="match status" value="1"/>
</dbReference>
<accession>A0A1K2I6H5</accession>
<gene>
    <name evidence="2" type="ORF">LREN565_1052</name>
</gene>
<sequence>MGLTTRQDNTLNELFDKFALDPKKKKEKKAEAKEEKASNKKKSKK</sequence>
<dbReference type="EMBL" id="LT634362">
    <property type="protein sequence ID" value="SFZ87939.1"/>
    <property type="molecule type" value="Genomic_DNA"/>
</dbReference>
<name>A0A1K2I6H5_9LACO</name>
<organism evidence="2">
    <name type="scientific">Loigolactobacillus rennini</name>
    <dbReference type="NCBI Taxonomy" id="238013"/>
    <lineage>
        <taxon>Bacteria</taxon>
        <taxon>Bacillati</taxon>
        <taxon>Bacillota</taxon>
        <taxon>Bacilli</taxon>
        <taxon>Lactobacillales</taxon>
        <taxon>Lactobacillaceae</taxon>
        <taxon>Loigolactobacillus</taxon>
    </lineage>
</organism>
<dbReference type="AlphaFoldDB" id="A0A1K2I6H5"/>
<protein>
    <submittedName>
        <fullName evidence="2">Uncharacterized protein</fullName>
    </submittedName>
</protein>
<feature type="region of interest" description="Disordered" evidence="1">
    <location>
        <begin position="22"/>
        <end position="45"/>
    </location>
</feature>
<feature type="compositionally biased region" description="Basic and acidic residues" evidence="1">
    <location>
        <begin position="22"/>
        <end position="38"/>
    </location>
</feature>
<reference evidence="2" key="1">
    <citation type="submission" date="2016-11" db="EMBL/GenBank/DDBJ databases">
        <authorList>
            <person name="Jaros S."/>
            <person name="Januszkiewicz K."/>
            <person name="Wedrychowicz H."/>
        </authorList>
    </citation>
    <scope>NUCLEOTIDE SEQUENCE</scope>
    <source>
        <strain evidence="2">ACA-DC 565</strain>
    </source>
</reference>
<dbReference type="InterPro" id="IPR047909">
    <property type="entry name" value="SPJ_0845-like_N"/>
</dbReference>
<evidence type="ECO:0000256" key="1">
    <source>
        <dbReference type="SAM" id="MobiDB-lite"/>
    </source>
</evidence>
<evidence type="ECO:0000313" key="2">
    <source>
        <dbReference type="EMBL" id="SFZ87939.1"/>
    </source>
</evidence>
<proteinExistence type="predicted"/>